<dbReference type="Gene3D" id="6.10.250.2410">
    <property type="match status" value="1"/>
</dbReference>
<keyword evidence="3" id="KW-1185">Reference proteome</keyword>
<protein>
    <recommendedName>
        <fullName evidence="1">Segregation and condensation protein A</fullName>
    </recommendedName>
</protein>
<accession>A0A964E021</accession>
<dbReference type="AlphaFoldDB" id="A0A964E021"/>
<dbReference type="RefSeq" id="WP_227322722.1">
    <property type="nucleotide sequence ID" value="NZ_JAESVB010000010.1"/>
</dbReference>
<dbReference type="PANTHER" id="PTHR33969:SF2">
    <property type="entry name" value="SEGREGATION AND CONDENSATION PROTEIN A"/>
    <property type="match status" value="1"/>
</dbReference>
<proteinExistence type="predicted"/>
<reference evidence="2" key="1">
    <citation type="journal article" date="2021" name="Microorganisms">
        <title>Acidisoma silvae sp. nov. and Acidisomacellulosilytica sp. nov., Two Acidophilic Bacteria Isolated from Decaying Wood, Hydrolyzing Cellulose and Producing Poly-3-hydroxybutyrate.</title>
        <authorList>
            <person name="Mieszkin S."/>
            <person name="Pouder E."/>
            <person name="Uroz S."/>
            <person name="Simon-Colin C."/>
            <person name="Alain K."/>
        </authorList>
    </citation>
    <scope>NUCLEOTIDE SEQUENCE</scope>
    <source>
        <strain evidence="2">HW T2.11</strain>
    </source>
</reference>
<evidence type="ECO:0000313" key="2">
    <source>
        <dbReference type="EMBL" id="MCB8877065.1"/>
    </source>
</evidence>
<dbReference type="Pfam" id="PF02616">
    <property type="entry name" value="SMC_ScpA"/>
    <property type="match status" value="1"/>
</dbReference>
<organism evidence="2 3">
    <name type="scientific">Acidisoma silvae</name>
    <dbReference type="NCBI Taxonomy" id="2802396"/>
    <lineage>
        <taxon>Bacteria</taxon>
        <taxon>Pseudomonadati</taxon>
        <taxon>Pseudomonadota</taxon>
        <taxon>Alphaproteobacteria</taxon>
        <taxon>Acetobacterales</taxon>
        <taxon>Acidocellaceae</taxon>
        <taxon>Acidisoma</taxon>
    </lineage>
</organism>
<dbReference type="InterPro" id="IPR003768">
    <property type="entry name" value="ScpA"/>
</dbReference>
<comment type="caution">
    <text evidence="2">The sequence shown here is derived from an EMBL/GenBank/DDBJ whole genome shotgun (WGS) entry which is preliminary data.</text>
</comment>
<evidence type="ECO:0000256" key="1">
    <source>
        <dbReference type="ARBA" id="ARBA00044777"/>
    </source>
</evidence>
<dbReference type="PANTHER" id="PTHR33969">
    <property type="entry name" value="SEGREGATION AND CONDENSATION PROTEIN A"/>
    <property type="match status" value="1"/>
</dbReference>
<evidence type="ECO:0000313" key="3">
    <source>
        <dbReference type="Proteomes" id="UP000708298"/>
    </source>
</evidence>
<reference evidence="2" key="2">
    <citation type="submission" date="2021-01" db="EMBL/GenBank/DDBJ databases">
        <authorList>
            <person name="Mieszkin S."/>
            <person name="Pouder E."/>
            <person name="Alain K."/>
        </authorList>
    </citation>
    <scope>NUCLEOTIDE SEQUENCE</scope>
    <source>
        <strain evidence="2">HW T2.11</strain>
    </source>
</reference>
<sequence>MDDRWKGPERLPATPIVHLDGFDGPMDLLLDLAERQRIDFGRVSILALADQFTAAMDHFADQVSLERRADWLVLATRLVHLRSRLLFPASAQAAAEAEAEAAREIQRLDERIAMRAAGAWLGGRPQLGVETFVRPLSERPRETGYVGLMEACLAVLLGPDERLKPIPVYTRLIPDLWRVSDALAHIPSILARHPEGGRLIAFLPPVAADDPNRIEKMRTAMASTLLAGLELAKNGSLRIEQSQPLEECWLRAS</sequence>
<gene>
    <name evidence="2" type="ORF">ASILVAE211_17860</name>
</gene>
<name>A0A964E021_9PROT</name>
<dbReference type="EMBL" id="JAESVB010000010">
    <property type="protein sequence ID" value="MCB8877065.1"/>
    <property type="molecule type" value="Genomic_DNA"/>
</dbReference>
<dbReference type="Proteomes" id="UP000708298">
    <property type="component" value="Unassembled WGS sequence"/>
</dbReference>